<dbReference type="SMART" id="SM00904">
    <property type="entry name" value="Flavokinase"/>
    <property type="match status" value="1"/>
</dbReference>
<comment type="catalytic activity">
    <reaction evidence="13 14">
        <text>FMN + ATP + H(+) = FAD + diphosphate</text>
        <dbReference type="Rhea" id="RHEA:17237"/>
        <dbReference type="ChEBI" id="CHEBI:15378"/>
        <dbReference type="ChEBI" id="CHEBI:30616"/>
        <dbReference type="ChEBI" id="CHEBI:33019"/>
        <dbReference type="ChEBI" id="CHEBI:57692"/>
        <dbReference type="ChEBI" id="CHEBI:58210"/>
        <dbReference type="EC" id="2.7.7.2"/>
    </reaction>
</comment>
<evidence type="ECO:0000256" key="10">
    <source>
        <dbReference type="ARBA" id="ARBA00022840"/>
    </source>
</evidence>
<dbReference type="InterPro" id="IPR015865">
    <property type="entry name" value="Riboflavin_kinase_bac/euk"/>
</dbReference>
<keyword evidence="11" id="KW-0511">Multifunctional enzyme</keyword>
<dbReference type="EC" id="2.7.1.26" evidence="14"/>
<keyword evidence="9 14" id="KW-0274">FAD</keyword>
<evidence type="ECO:0000256" key="9">
    <source>
        <dbReference type="ARBA" id="ARBA00022827"/>
    </source>
</evidence>
<evidence type="ECO:0000313" key="16">
    <source>
        <dbReference type="EMBL" id="RKQ84238.1"/>
    </source>
</evidence>
<dbReference type="GO" id="GO:0006747">
    <property type="term" value="P:FAD biosynthetic process"/>
    <property type="evidence" value="ECO:0007669"/>
    <property type="project" value="UniProtKB-UniRule"/>
</dbReference>
<dbReference type="InterPro" id="IPR023465">
    <property type="entry name" value="Riboflavin_kinase_dom_sf"/>
</dbReference>
<dbReference type="OrthoDB" id="9803667at2"/>
<dbReference type="GO" id="GO:0008531">
    <property type="term" value="F:riboflavin kinase activity"/>
    <property type="evidence" value="ECO:0007669"/>
    <property type="project" value="UniProtKB-UniRule"/>
</dbReference>
<comment type="pathway">
    <text evidence="1 14">Cofactor biosynthesis; FAD biosynthesis; FAD from FMN: step 1/1.</text>
</comment>
<evidence type="ECO:0000256" key="6">
    <source>
        <dbReference type="ARBA" id="ARBA00022695"/>
    </source>
</evidence>
<keyword evidence="17" id="KW-1185">Reference proteome</keyword>
<dbReference type="Gene3D" id="3.40.50.620">
    <property type="entry name" value="HUPs"/>
    <property type="match status" value="1"/>
</dbReference>
<dbReference type="GO" id="GO:0009231">
    <property type="term" value="P:riboflavin biosynthetic process"/>
    <property type="evidence" value="ECO:0007669"/>
    <property type="project" value="InterPro"/>
</dbReference>
<dbReference type="UniPathway" id="UPA00277">
    <property type="reaction ID" value="UER00407"/>
</dbReference>
<evidence type="ECO:0000256" key="8">
    <source>
        <dbReference type="ARBA" id="ARBA00022777"/>
    </source>
</evidence>
<organism evidence="16 17">
    <name type="scientific">Brockia lithotrophica</name>
    <dbReference type="NCBI Taxonomy" id="933949"/>
    <lineage>
        <taxon>Bacteria</taxon>
        <taxon>Bacillati</taxon>
        <taxon>Bacillota</taxon>
        <taxon>Bacilli</taxon>
        <taxon>Bacillales</taxon>
        <taxon>Bacillales Family X. Incertae Sedis</taxon>
        <taxon>Brockia</taxon>
    </lineage>
</organism>
<dbReference type="GO" id="GO:0003919">
    <property type="term" value="F:FMN adenylyltransferase activity"/>
    <property type="evidence" value="ECO:0007669"/>
    <property type="project" value="UniProtKB-UniRule"/>
</dbReference>
<comment type="similarity">
    <text evidence="14">Belongs to the ribF family.</text>
</comment>
<gene>
    <name evidence="16" type="ORF">C7438_1416</name>
</gene>
<evidence type="ECO:0000256" key="2">
    <source>
        <dbReference type="ARBA" id="ARBA00005201"/>
    </source>
</evidence>
<evidence type="ECO:0000256" key="14">
    <source>
        <dbReference type="PIRNR" id="PIRNR004491"/>
    </source>
</evidence>
<evidence type="ECO:0000256" key="3">
    <source>
        <dbReference type="ARBA" id="ARBA00022630"/>
    </source>
</evidence>
<comment type="pathway">
    <text evidence="2 14">Cofactor biosynthesis; FMN biosynthesis; FMN from riboflavin (ATP route): step 1/1.</text>
</comment>
<protein>
    <recommendedName>
        <fullName evidence="14">Riboflavin biosynthesis protein</fullName>
    </recommendedName>
    <domain>
        <recommendedName>
            <fullName evidence="14">Riboflavin kinase</fullName>
            <ecNumber evidence="14">2.7.1.26</ecNumber>
        </recommendedName>
        <alternativeName>
            <fullName evidence="14">Flavokinase</fullName>
        </alternativeName>
    </domain>
    <domain>
        <recommendedName>
            <fullName evidence="14">FMN adenylyltransferase</fullName>
            <ecNumber evidence="14">2.7.7.2</ecNumber>
        </recommendedName>
        <alternativeName>
            <fullName evidence="14">FAD pyrophosphorylase</fullName>
        </alternativeName>
        <alternativeName>
            <fullName evidence="14">FAD synthase</fullName>
        </alternativeName>
    </domain>
</protein>
<dbReference type="SUPFAM" id="SSF82114">
    <property type="entry name" value="Riboflavin kinase-like"/>
    <property type="match status" value="1"/>
</dbReference>
<keyword evidence="5 14" id="KW-0808">Transferase</keyword>
<evidence type="ECO:0000256" key="13">
    <source>
        <dbReference type="ARBA" id="ARBA00049494"/>
    </source>
</evidence>
<dbReference type="InterPro" id="IPR015864">
    <property type="entry name" value="FAD_synthase"/>
</dbReference>
<sequence length="345" mass="37818">MHVHFVDARFPYRSSTLHVLTLGMFDGVHVGHAALLRRAVRAAEERGLEPAVVTFTPHPRAVLGDPAFLRMLTPLRERLALFHSLGLRRAYVLHYTPEFSRISADEFRDVWLPALGAKHVVLGEDFRYGAERQGDVGHLRAATAFTVEVVPSVPEAGIGVRAGEGSASASSAAPLVATEVPKVSSRRVRALLAAGEAAEAARLLGRPYALEGVVVPGDGRGRRLGFPTANLLVVEPYVFPRRGVYAAWAELREVQARAREGAPAGRDAREVRRIPAVVNVGVRPTVDGGRERVEAHLLDFSGELYGARLRLEFVAYLREERRFPNLSALAEQIARDVAFARKHFV</sequence>
<feature type="domain" description="Riboflavin kinase" evidence="15">
    <location>
        <begin position="203"/>
        <end position="345"/>
    </location>
</feature>
<dbReference type="PIRSF" id="PIRSF004491">
    <property type="entry name" value="FAD_Synth"/>
    <property type="match status" value="1"/>
</dbReference>
<keyword evidence="10 14" id="KW-0067">ATP-binding</keyword>
<dbReference type="RefSeq" id="WP_121444656.1">
    <property type="nucleotide sequence ID" value="NZ_RBIJ01000004.1"/>
</dbReference>
<evidence type="ECO:0000256" key="5">
    <source>
        <dbReference type="ARBA" id="ARBA00022679"/>
    </source>
</evidence>
<evidence type="ECO:0000313" key="17">
    <source>
        <dbReference type="Proteomes" id="UP000267019"/>
    </source>
</evidence>
<dbReference type="EMBL" id="RBIJ01000004">
    <property type="protein sequence ID" value="RKQ84238.1"/>
    <property type="molecule type" value="Genomic_DNA"/>
</dbReference>
<dbReference type="SUPFAM" id="SSF52374">
    <property type="entry name" value="Nucleotidylyl transferase"/>
    <property type="match status" value="1"/>
</dbReference>
<dbReference type="GO" id="GO:0005524">
    <property type="term" value="F:ATP binding"/>
    <property type="evidence" value="ECO:0007669"/>
    <property type="project" value="UniProtKB-UniRule"/>
</dbReference>
<reference evidence="16 17" key="1">
    <citation type="submission" date="2018-10" db="EMBL/GenBank/DDBJ databases">
        <title>Genomic Encyclopedia of Type Strains, Phase IV (KMG-IV): sequencing the most valuable type-strain genomes for metagenomic binning, comparative biology and taxonomic classification.</title>
        <authorList>
            <person name="Goeker M."/>
        </authorList>
    </citation>
    <scope>NUCLEOTIDE SEQUENCE [LARGE SCALE GENOMIC DNA]</scope>
    <source>
        <strain evidence="16 17">DSM 22653</strain>
    </source>
</reference>
<dbReference type="CDD" id="cd02064">
    <property type="entry name" value="FAD_synthetase_N"/>
    <property type="match status" value="1"/>
</dbReference>
<comment type="catalytic activity">
    <reaction evidence="12 14">
        <text>riboflavin + ATP = FMN + ADP + H(+)</text>
        <dbReference type="Rhea" id="RHEA:14357"/>
        <dbReference type="ChEBI" id="CHEBI:15378"/>
        <dbReference type="ChEBI" id="CHEBI:30616"/>
        <dbReference type="ChEBI" id="CHEBI:57986"/>
        <dbReference type="ChEBI" id="CHEBI:58210"/>
        <dbReference type="ChEBI" id="CHEBI:456216"/>
        <dbReference type="EC" id="2.7.1.26"/>
    </reaction>
</comment>
<evidence type="ECO:0000256" key="1">
    <source>
        <dbReference type="ARBA" id="ARBA00004726"/>
    </source>
</evidence>
<comment type="caution">
    <text evidence="16">The sequence shown here is derived from an EMBL/GenBank/DDBJ whole genome shotgun (WGS) entry which is preliminary data.</text>
</comment>
<dbReference type="Pfam" id="PF06574">
    <property type="entry name" value="FAD_syn"/>
    <property type="match status" value="1"/>
</dbReference>
<evidence type="ECO:0000259" key="15">
    <source>
        <dbReference type="SMART" id="SM00904"/>
    </source>
</evidence>
<proteinExistence type="inferred from homology"/>
<name>A0A660KWY6_9BACL</name>
<dbReference type="GO" id="GO:0009398">
    <property type="term" value="P:FMN biosynthetic process"/>
    <property type="evidence" value="ECO:0007669"/>
    <property type="project" value="UniProtKB-UniRule"/>
</dbReference>
<evidence type="ECO:0000256" key="7">
    <source>
        <dbReference type="ARBA" id="ARBA00022741"/>
    </source>
</evidence>
<dbReference type="InterPro" id="IPR014729">
    <property type="entry name" value="Rossmann-like_a/b/a_fold"/>
</dbReference>
<keyword evidence="6 14" id="KW-0548">Nucleotidyltransferase</keyword>
<evidence type="ECO:0000256" key="4">
    <source>
        <dbReference type="ARBA" id="ARBA00022643"/>
    </source>
</evidence>
<dbReference type="PANTHER" id="PTHR22749">
    <property type="entry name" value="RIBOFLAVIN KINASE/FMN ADENYLYLTRANSFERASE"/>
    <property type="match status" value="1"/>
</dbReference>
<evidence type="ECO:0000256" key="11">
    <source>
        <dbReference type="ARBA" id="ARBA00023268"/>
    </source>
</evidence>
<dbReference type="Pfam" id="PF01687">
    <property type="entry name" value="Flavokinase"/>
    <property type="match status" value="1"/>
</dbReference>
<dbReference type="Gene3D" id="2.40.30.30">
    <property type="entry name" value="Riboflavin kinase-like"/>
    <property type="match status" value="1"/>
</dbReference>
<evidence type="ECO:0000256" key="12">
    <source>
        <dbReference type="ARBA" id="ARBA00047880"/>
    </source>
</evidence>
<dbReference type="InterPro" id="IPR023468">
    <property type="entry name" value="Riboflavin_kinase"/>
</dbReference>
<keyword evidence="7 14" id="KW-0547">Nucleotide-binding</keyword>
<dbReference type="Proteomes" id="UP000267019">
    <property type="component" value="Unassembled WGS sequence"/>
</dbReference>
<dbReference type="AlphaFoldDB" id="A0A660KWY6"/>
<keyword evidence="8 14" id="KW-0418">Kinase</keyword>
<dbReference type="EC" id="2.7.7.2" evidence="14"/>
<dbReference type="PANTHER" id="PTHR22749:SF6">
    <property type="entry name" value="RIBOFLAVIN KINASE"/>
    <property type="match status" value="1"/>
</dbReference>
<dbReference type="UniPathway" id="UPA00276">
    <property type="reaction ID" value="UER00406"/>
</dbReference>
<keyword evidence="4 14" id="KW-0288">FMN</keyword>
<keyword evidence="3 14" id="KW-0285">Flavoprotein</keyword>
<accession>A0A660KWY6</accession>
<dbReference type="InterPro" id="IPR002606">
    <property type="entry name" value="Riboflavin_kinase_bac"/>
</dbReference>